<keyword evidence="3" id="KW-0560">Oxidoreductase</keyword>
<dbReference type="PROSITE" id="PS51355">
    <property type="entry name" value="GLUTATHIONE_PEROXID_3"/>
    <property type="match status" value="1"/>
</dbReference>
<sequence>KQEFEDDSEIQSFCRLKFGVSFPVLKRIDVNGKEELPLYTWLKSQKGGVFGSRIKWNFTKFLIDKHGTVVDRFSPSTKPEKIEKYIVKMLEEK</sequence>
<dbReference type="InterPro" id="IPR000889">
    <property type="entry name" value="Glutathione_peroxidase"/>
</dbReference>
<proteinExistence type="inferred from homology"/>
<reference evidence="4" key="1">
    <citation type="submission" date="2022-03" db="EMBL/GenBank/DDBJ databases">
        <title>Draft genome sequence of Aduncisulcus paluster, a free-living microaerophilic Fornicata.</title>
        <authorList>
            <person name="Yuyama I."/>
            <person name="Kume K."/>
            <person name="Tamura T."/>
            <person name="Inagaki Y."/>
            <person name="Hashimoto T."/>
        </authorList>
    </citation>
    <scope>NUCLEOTIDE SEQUENCE</scope>
    <source>
        <strain evidence="4">NY0171</strain>
    </source>
</reference>
<gene>
    <name evidence="4" type="ORF">ADUPG1_001410</name>
</gene>
<dbReference type="Pfam" id="PF00255">
    <property type="entry name" value="GSHPx"/>
    <property type="match status" value="1"/>
</dbReference>
<feature type="non-terminal residue" evidence="4">
    <location>
        <position position="1"/>
    </location>
</feature>
<comment type="caution">
    <text evidence="4">The sequence shown here is derived from an EMBL/GenBank/DDBJ whole genome shotgun (WGS) entry which is preliminary data.</text>
</comment>
<keyword evidence="5" id="KW-1185">Reference proteome</keyword>
<evidence type="ECO:0000256" key="1">
    <source>
        <dbReference type="ARBA" id="ARBA00006926"/>
    </source>
</evidence>
<dbReference type="EMBL" id="BQXS01001150">
    <property type="protein sequence ID" value="GKT30171.1"/>
    <property type="molecule type" value="Genomic_DNA"/>
</dbReference>
<evidence type="ECO:0000256" key="3">
    <source>
        <dbReference type="ARBA" id="ARBA00023002"/>
    </source>
</evidence>
<keyword evidence="2 4" id="KW-0575">Peroxidase</keyword>
<accession>A0ABQ5KE46</accession>
<dbReference type="InterPro" id="IPR036249">
    <property type="entry name" value="Thioredoxin-like_sf"/>
</dbReference>
<evidence type="ECO:0000313" key="5">
    <source>
        <dbReference type="Proteomes" id="UP001057375"/>
    </source>
</evidence>
<comment type="similarity">
    <text evidence="1">Belongs to the glutathione peroxidase family.</text>
</comment>
<organism evidence="4 5">
    <name type="scientific">Aduncisulcus paluster</name>
    <dbReference type="NCBI Taxonomy" id="2918883"/>
    <lineage>
        <taxon>Eukaryota</taxon>
        <taxon>Metamonada</taxon>
        <taxon>Carpediemonas-like organisms</taxon>
        <taxon>Aduncisulcus</taxon>
    </lineage>
</organism>
<dbReference type="Proteomes" id="UP001057375">
    <property type="component" value="Unassembled WGS sequence"/>
</dbReference>
<dbReference type="GO" id="GO:0004601">
    <property type="term" value="F:peroxidase activity"/>
    <property type="evidence" value="ECO:0007669"/>
    <property type="project" value="UniProtKB-KW"/>
</dbReference>
<evidence type="ECO:0000256" key="2">
    <source>
        <dbReference type="ARBA" id="ARBA00022559"/>
    </source>
</evidence>
<protein>
    <submittedName>
        <fullName evidence="4">Glutathione peroxidase like protein</fullName>
    </submittedName>
</protein>
<name>A0ABQ5KE46_9EUKA</name>
<evidence type="ECO:0000313" key="4">
    <source>
        <dbReference type="EMBL" id="GKT30171.1"/>
    </source>
</evidence>
<dbReference type="Gene3D" id="3.40.30.10">
    <property type="entry name" value="Glutaredoxin"/>
    <property type="match status" value="1"/>
</dbReference>
<dbReference type="PANTHER" id="PTHR11592">
    <property type="entry name" value="GLUTATHIONE PEROXIDASE"/>
    <property type="match status" value="1"/>
</dbReference>
<dbReference type="PANTHER" id="PTHR11592:SF78">
    <property type="entry name" value="GLUTATHIONE PEROXIDASE"/>
    <property type="match status" value="1"/>
</dbReference>
<dbReference type="SUPFAM" id="SSF52833">
    <property type="entry name" value="Thioredoxin-like"/>
    <property type="match status" value="1"/>
</dbReference>